<dbReference type="SUPFAM" id="SSF140996">
    <property type="entry name" value="Hermes dimerisation domain"/>
    <property type="match status" value="1"/>
</dbReference>
<feature type="compositionally biased region" description="Acidic residues" evidence="4">
    <location>
        <begin position="145"/>
        <end position="154"/>
    </location>
</feature>
<feature type="compositionally biased region" description="Basic residues" evidence="4">
    <location>
        <begin position="188"/>
        <end position="206"/>
    </location>
</feature>
<dbReference type="GO" id="GO:0003677">
    <property type="term" value="F:DNA binding"/>
    <property type="evidence" value="ECO:0007669"/>
    <property type="project" value="InterPro"/>
</dbReference>
<evidence type="ECO:0000256" key="4">
    <source>
        <dbReference type="SAM" id="MobiDB-lite"/>
    </source>
</evidence>
<dbReference type="Pfam" id="PF02892">
    <property type="entry name" value="zf-BED"/>
    <property type="match status" value="1"/>
</dbReference>
<keyword evidence="6" id="KW-1185">Reference proteome</keyword>
<reference evidence="5" key="2">
    <citation type="submission" date="2022-06" db="UniProtKB">
        <authorList>
            <consortium name="EnsemblMetazoa"/>
        </authorList>
    </citation>
    <scope>IDENTIFICATION</scope>
    <source>
        <strain evidence="5">PS312</strain>
    </source>
</reference>
<evidence type="ECO:0000313" key="6">
    <source>
        <dbReference type="Proteomes" id="UP000005239"/>
    </source>
</evidence>
<organism evidence="5 6">
    <name type="scientific">Pristionchus pacificus</name>
    <name type="common">Parasitic nematode worm</name>
    <dbReference type="NCBI Taxonomy" id="54126"/>
    <lineage>
        <taxon>Eukaryota</taxon>
        <taxon>Metazoa</taxon>
        <taxon>Ecdysozoa</taxon>
        <taxon>Nematoda</taxon>
        <taxon>Chromadorea</taxon>
        <taxon>Rhabditida</taxon>
        <taxon>Rhabditina</taxon>
        <taxon>Diplogasteromorpha</taxon>
        <taxon>Diplogasteroidea</taxon>
        <taxon>Neodiplogasteridae</taxon>
        <taxon>Pristionchus</taxon>
    </lineage>
</organism>
<dbReference type="GO" id="GO:0008270">
    <property type="term" value="F:zinc ion binding"/>
    <property type="evidence" value="ECO:0007669"/>
    <property type="project" value="UniProtKB-KW"/>
</dbReference>
<dbReference type="Proteomes" id="UP000005239">
    <property type="component" value="Unassembled WGS sequence"/>
</dbReference>
<gene>
    <name evidence="5" type="primary">WBGene00282852</name>
</gene>
<reference evidence="6" key="1">
    <citation type="journal article" date="2008" name="Nat. Genet.">
        <title>The Pristionchus pacificus genome provides a unique perspective on nematode lifestyle and parasitism.</title>
        <authorList>
            <person name="Dieterich C."/>
            <person name="Clifton S.W."/>
            <person name="Schuster L.N."/>
            <person name="Chinwalla A."/>
            <person name="Delehaunty K."/>
            <person name="Dinkelacker I."/>
            <person name="Fulton L."/>
            <person name="Fulton R."/>
            <person name="Godfrey J."/>
            <person name="Minx P."/>
            <person name="Mitreva M."/>
            <person name="Roeseler W."/>
            <person name="Tian H."/>
            <person name="Witte H."/>
            <person name="Yang S.P."/>
            <person name="Wilson R.K."/>
            <person name="Sommer R.J."/>
        </authorList>
    </citation>
    <scope>NUCLEOTIDE SEQUENCE [LARGE SCALE GENOMIC DNA]</scope>
    <source>
        <strain evidence="6">PS312</strain>
    </source>
</reference>
<keyword evidence="2" id="KW-0863">Zinc-finger</keyword>
<evidence type="ECO:0000313" key="5">
    <source>
        <dbReference type="EnsemblMetazoa" id="PPA44483.1"/>
    </source>
</evidence>
<accession>A0A2A6BTF7</accession>
<evidence type="ECO:0000256" key="1">
    <source>
        <dbReference type="ARBA" id="ARBA00022723"/>
    </source>
</evidence>
<feature type="region of interest" description="Disordered" evidence="4">
    <location>
        <begin position="138"/>
        <end position="206"/>
    </location>
</feature>
<proteinExistence type="predicted"/>
<dbReference type="EnsemblMetazoa" id="PPA44483.1">
    <property type="protein sequence ID" value="PPA44483.1"/>
    <property type="gene ID" value="WBGene00282852"/>
</dbReference>
<dbReference type="InterPro" id="IPR003656">
    <property type="entry name" value="Znf_BED"/>
</dbReference>
<protein>
    <submittedName>
        <fullName evidence="5">BED-type domain-containing protein</fullName>
    </submittedName>
</protein>
<dbReference type="AlphaFoldDB" id="A0A2A6BTF7"/>
<keyword evidence="3" id="KW-0862">Zinc</keyword>
<keyword evidence="1" id="KW-0479">Metal-binding</keyword>
<sequence length="206" mass="23918">MSQPLENDQRIGCPPQFAKYFVLDQANKVYRCRLCKESQSRKGKIAETSSVSNYYRHLRDCHPEECLSQEQRNEKFGELCVTAFATNLIPFNVMDSKEFQEMIRFLDYDIKLPSRRTISSKPRNVKKISVKPLHSLDEYSSQSEAEIDSEDEGVMMEAMKQSMEEARKKQKEMEEENEAEQASVITSRSKRGRSVSKKSNPKKTKK</sequence>
<accession>A0A8R1Z597</accession>
<evidence type="ECO:0000256" key="2">
    <source>
        <dbReference type="ARBA" id="ARBA00022771"/>
    </source>
</evidence>
<name>A0A2A6BTF7_PRIPA</name>
<evidence type="ECO:0000256" key="3">
    <source>
        <dbReference type="ARBA" id="ARBA00022833"/>
    </source>
</evidence>